<dbReference type="InterPro" id="IPR013149">
    <property type="entry name" value="ADH-like_C"/>
</dbReference>
<proteinExistence type="inferred from homology"/>
<dbReference type="GO" id="GO:0005829">
    <property type="term" value="C:cytosol"/>
    <property type="evidence" value="ECO:0007669"/>
    <property type="project" value="TreeGrafter"/>
</dbReference>
<dbReference type="PROSITE" id="PS00059">
    <property type="entry name" value="ADH_ZINC"/>
    <property type="match status" value="1"/>
</dbReference>
<feature type="domain" description="Enoyl reductase (ER)" evidence="8">
    <location>
        <begin position="12"/>
        <end position="364"/>
    </location>
</feature>
<keyword evidence="10" id="KW-1185">Reference proteome</keyword>
<comment type="similarity">
    <text evidence="2 7">Belongs to the zinc-containing alcohol dehydrogenase family.</text>
</comment>
<keyword evidence="5 9" id="KW-0560">Oxidoreductase</keyword>
<reference evidence="9 10" key="1">
    <citation type="submission" date="2020-08" db="EMBL/GenBank/DDBJ databases">
        <title>Sequencing the genomes of 1000 actinobacteria strains.</title>
        <authorList>
            <person name="Klenk H.-P."/>
        </authorList>
    </citation>
    <scope>NUCLEOTIDE SEQUENCE [LARGE SCALE GENOMIC DNA]</scope>
    <source>
        <strain evidence="9 10">DSM 17945</strain>
    </source>
</reference>
<dbReference type="Gene3D" id="3.90.180.10">
    <property type="entry name" value="Medium-chain alcohol dehydrogenases, catalytic domain"/>
    <property type="match status" value="1"/>
</dbReference>
<dbReference type="GO" id="GO:0008270">
    <property type="term" value="F:zinc ion binding"/>
    <property type="evidence" value="ECO:0007669"/>
    <property type="project" value="InterPro"/>
</dbReference>
<dbReference type="InterPro" id="IPR036291">
    <property type="entry name" value="NAD(P)-bd_dom_sf"/>
</dbReference>
<dbReference type="InterPro" id="IPR020843">
    <property type="entry name" value="ER"/>
</dbReference>
<dbReference type="GO" id="GO:0046294">
    <property type="term" value="P:formaldehyde catabolic process"/>
    <property type="evidence" value="ECO:0007669"/>
    <property type="project" value="TreeGrafter"/>
</dbReference>
<sequence length="368" mass="38413">MKTIAAVATAAETPLTITEVEIDDLRADELRIRMVASGVCHTDAIVRDQWYPTPLPAVLGHEGAGVVEEVGDGVTGFAPGDRVLLSFSSCGHCRACHEGQPAYCADMFALNFGGRRLEDGSTSYTLDGDQVSSHFFGQSSFAQLANVPARCAVKVDDDAPLELLAPLGCGIQTGAGAVLNVLRPEPGSSIVVFGAGAVGLSAVMAAKVARCGTIIAVDMHPDRLRLAEELGATHTLQAGEPVAERIRELTDGGTEYAVDTTGVAAIFGDNVDALAPRGVLGVVGAAALGTEASFDIGTNLPKGITIHTIVEGESIPQVFIPRLMALHAAGEFPFDRLVKSYPFAQINQAFEDSKSGETLKPVVVFDQA</sequence>
<keyword evidence="6" id="KW-0520">NAD</keyword>
<evidence type="ECO:0000256" key="2">
    <source>
        <dbReference type="ARBA" id="ARBA00008072"/>
    </source>
</evidence>
<comment type="cofactor">
    <cofactor evidence="1 7">
        <name>Zn(2+)</name>
        <dbReference type="ChEBI" id="CHEBI:29105"/>
    </cofactor>
</comment>
<dbReference type="GO" id="GO:0051903">
    <property type="term" value="F:S-(hydroxymethyl)glutathione dehydrogenase [NAD(P)+] activity"/>
    <property type="evidence" value="ECO:0007669"/>
    <property type="project" value="TreeGrafter"/>
</dbReference>
<dbReference type="AlphaFoldDB" id="A0A7W9N207"/>
<evidence type="ECO:0000256" key="3">
    <source>
        <dbReference type="ARBA" id="ARBA00022723"/>
    </source>
</evidence>
<dbReference type="Pfam" id="PF00107">
    <property type="entry name" value="ADH_zinc_N"/>
    <property type="match status" value="1"/>
</dbReference>
<dbReference type="GO" id="GO:0018456">
    <property type="term" value="F:aryl-alcohol dehydrogenase (NAD+) activity"/>
    <property type="evidence" value="ECO:0007669"/>
    <property type="project" value="UniProtKB-EC"/>
</dbReference>
<dbReference type="CDD" id="cd08278">
    <property type="entry name" value="benzyl_alcohol_DH"/>
    <property type="match status" value="1"/>
</dbReference>
<dbReference type="InterPro" id="IPR013154">
    <property type="entry name" value="ADH-like_N"/>
</dbReference>
<dbReference type="PANTHER" id="PTHR43880">
    <property type="entry name" value="ALCOHOL DEHYDROGENASE"/>
    <property type="match status" value="1"/>
</dbReference>
<gene>
    <name evidence="9" type="ORF">HDA33_002285</name>
</gene>
<dbReference type="Proteomes" id="UP000567246">
    <property type="component" value="Unassembled WGS sequence"/>
</dbReference>
<accession>A0A7W9N207</accession>
<evidence type="ECO:0000313" key="9">
    <source>
        <dbReference type="EMBL" id="MBB5849721.1"/>
    </source>
</evidence>
<evidence type="ECO:0000313" key="10">
    <source>
        <dbReference type="Proteomes" id="UP000567246"/>
    </source>
</evidence>
<dbReference type="EMBL" id="JACHMW010000001">
    <property type="protein sequence ID" value="MBB5849721.1"/>
    <property type="molecule type" value="Genomic_DNA"/>
</dbReference>
<dbReference type="PANTHER" id="PTHR43880:SF12">
    <property type="entry name" value="ALCOHOL DEHYDROGENASE CLASS-3"/>
    <property type="match status" value="1"/>
</dbReference>
<evidence type="ECO:0000256" key="4">
    <source>
        <dbReference type="ARBA" id="ARBA00022833"/>
    </source>
</evidence>
<protein>
    <submittedName>
        <fullName evidence="9">Aryl-alcohol dehydrogenase</fullName>
        <ecNumber evidence="9">1.1.1.90</ecNumber>
    </submittedName>
</protein>
<comment type="caution">
    <text evidence="9">The sequence shown here is derived from an EMBL/GenBank/DDBJ whole genome shotgun (WGS) entry which is preliminary data.</text>
</comment>
<dbReference type="FunFam" id="3.40.50.720:FF:000003">
    <property type="entry name" value="S-(hydroxymethyl)glutathione dehydrogenase"/>
    <property type="match status" value="1"/>
</dbReference>
<dbReference type="RefSeq" id="WP_184173373.1">
    <property type="nucleotide sequence ID" value="NZ_BAABAG010000006.1"/>
</dbReference>
<dbReference type="EC" id="1.1.1.90" evidence="9"/>
<dbReference type="Gene3D" id="3.40.50.720">
    <property type="entry name" value="NAD(P)-binding Rossmann-like Domain"/>
    <property type="match status" value="1"/>
</dbReference>
<organism evidence="9 10">
    <name type="scientific">Micrococcus endophyticus</name>
    <dbReference type="NCBI Taxonomy" id="455343"/>
    <lineage>
        <taxon>Bacteria</taxon>
        <taxon>Bacillati</taxon>
        <taxon>Actinomycetota</taxon>
        <taxon>Actinomycetes</taxon>
        <taxon>Micrococcales</taxon>
        <taxon>Micrococcaceae</taxon>
        <taxon>Micrococcus</taxon>
    </lineage>
</organism>
<name>A0A7W9N207_9MICC</name>
<keyword evidence="4 7" id="KW-0862">Zinc</keyword>
<evidence type="ECO:0000256" key="5">
    <source>
        <dbReference type="ARBA" id="ARBA00023002"/>
    </source>
</evidence>
<evidence type="ECO:0000259" key="8">
    <source>
        <dbReference type="SMART" id="SM00829"/>
    </source>
</evidence>
<evidence type="ECO:0000256" key="7">
    <source>
        <dbReference type="RuleBase" id="RU361277"/>
    </source>
</evidence>
<dbReference type="InterPro" id="IPR011032">
    <property type="entry name" value="GroES-like_sf"/>
</dbReference>
<evidence type="ECO:0000256" key="6">
    <source>
        <dbReference type="ARBA" id="ARBA00023027"/>
    </source>
</evidence>
<dbReference type="Pfam" id="PF08240">
    <property type="entry name" value="ADH_N"/>
    <property type="match status" value="1"/>
</dbReference>
<dbReference type="SMART" id="SM00829">
    <property type="entry name" value="PKS_ER"/>
    <property type="match status" value="1"/>
</dbReference>
<dbReference type="SUPFAM" id="SSF50129">
    <property type="entry name" value="GroES-like"/>
    <property type="match status" value="1"/>
</dbReference>
<dbReference type="SUPFAM" id="SSF51735">
    <property type="entry name" value="NAD(P)-binding Rossmann-fold domains"/>
    <property type="match status" value="1"/>
</dbReference>
<dbReference type="InterPro" id="IPR002328">
    <property type="entry name" value="ADH_Zn_CS"/>
</dbReference>
<keyword evidence="3 7" id="KW-0479">Metal-binding</keyword>
<evidence type="ECO:0000256" key="1">
    <source>
        <dbReference type="ARBA" id="ARBA00001947"/>
    </source>
</evidence>